<sequence>GTTVEVFESMIGIAQRNPLAAGVFALLGGILGFFIGLIFGSMGSKPEEGGKRKQWCRCKAKFLKEKAKKLLQFFLHSFIISVVLTKKQEENLMQKDIFESISITMNAQSIFVNSISKEKN</sequence>
<keyword evidence="3" id="KW-1185">Reference proteome</keyword>
<feature type="transmembrane region" description="Helical" evidence="1">
    <location>
        <begin position="20"/>
        <end position="43"/>
    </location>
</feature>
<gene>
    <name evidence="2" type="ORF">RFI_26440</name>
</gene>
<accession>X6MAB7</accession>
<protein>
    <submittedName>
        <fullName evidence="2">Uncharacterized protein</fullName>
    </submittedName>
</protein>
<name>X6MAB7_RETFI</name>
<dbReference type="AlphaFoldDB" id="X6MAB7"/>
<keyword evidence="1" id="KW-1133">Transmembrane helix</keyword>
<comment type="caution">
    <text evidence="2">The sequence shown here is derived from an EMBL/GenBank/DDBJ whole genome shotgun (WGS) entry which is preliminary data.</text>
</comment>
<dbReference type="EMBL" id="ASPP01022965">
    <property type="protein sequence ID" value="ETO10933.1"/>
    <property type="molecule type" value="Genomic_DNA"/>
</dbReference>
<reference evidence="2 3" key="1">
    <citation type="journal article" date="2013" name="Curr. Biol.">
        <title>The Genome of the Foraminiferan Reticulomyxa filosa.</title>
        <authorList>
            <person name="Glockner G."/>
            <person name="Hulsmann N."/>
            <person name="Schleicher M."/>
            <person name="Noegel A.A."/>
            <person name="Eichinger L."/>
            <person name="Gallinger C."/>
            <person name="Pawlowski J."/>
            <person name="Sierra R."/>
            <person name="Euteneuer U."/>
            <person name="Pillet L."/>
            <person name="Moustafa A."/>
            <person name="Platzer M."/>
            <person name="Groth M."/>
            <person name="Szafranski K."/>
            <person name="Schliwa M."/>
        </authorList>
    </citation>
    <scope>NUCLEOTIDE SEQUENCE [LARGE SCALE GENOMIC DNA]</scope>
</reference>
<keyword evidence="1" id="KW-0472">Membrane</keyword>
<evidence type="ECO:0000313" key="2">
    <source>
        <dbReference type="EMBL" id="ETO10933.1"/>
    </source>
</evidence>
<organism evidence="2 3">
    <name type="scientific">Reticulomyxa filosa</name>
    <dbReference type="NCBI Taxonomy" id="46433"/>
    <lineage>
        <taxon>Eukaryota</taxon>
        <taxon>Sar</taxon>
        <taxon>Rhizaria</taxon>
        <taxon>Retaria</taxon>
        <taxon>Foraminifera</taxon>
        <taxon>Monothalamids</taxon>
        <taxon>Reticulomyxidae</taxon>
        <taxon>Reticulomyxa</taxon>
    </lineage>
</organism>
<evidence type="ECO:0000313" key="3">
    <source>
        <dbReference type="Proteomes" id="UP000023152"/>
    </source>
</evidence>
<dbReference type="Proteomes" id="UP000023152">
    <property type="component" value="Unassembled WGS sequence"/>
</dbReference>
<feature type="non-terminal residue" evidence="2">
    <location>
        <position position="1"/>
    </location>
</feature>
<keyword evidence="1" id="KW-0812">Transmembrane</keyword>
<proteinExistence type="predicted"/>
<evidence type="ECO:0000256" key="1">
    <source>
        <dbReference type="SAM" id="Phobius"/>
    </source>
</evidence>